<evidence type="ECO:0000313" key="3">
    <source>
        <dbReference type="EMBL" id="KDN94931.1"/>
    </source>
</evidence>
<keyword evidence="2" id="KW-1133">Transmembrane helix</keyword>
<protein>
    <submittedName>
        <fullName evidence="3">Uncharacterized protein</fullName>
    </submittedName>
</protein>
<dbReference type="Proteomes" id="UP000027341">
    <property type="component" value="Unassembled WGS sequence"/>
</dbReference>
<sequence length="134" mass="15833">MFCLFRNSKIIYPLNLWVWLASMAPVVYWLYFAFVEKSFLQNFLSGQSLFIDLLLGLPIVLIFGIVIYAMVYWLLKFIVIMLWPQMIEKLDNTSEEDQMPDPSLGENYWMEAHDEEPHSVKPDSRKHDSDKPHS</sequence>
<feature type="transmembrane region" description="Helical" evidence="2">
    <location>
        <begin position="12"/>
        <end position="34"/>
    </location>
</feature>
<name>A0A066ZX45_HYDMR</name>
<dbReference type="EMBL" id="JMIU01000001">
    <property type="protein sequence ID" value="KDN94931.1"/>
    <property type="molecule type" value="Genomic_DNA"/>
</dbReference>
<comment type="caution">
    <text evidence="3">The sequence shown here is derived from an EMBL/GenBank/DDBJ whole genome shotgun (WGS) entry which is preliminary data.</text>
</comment>
<keyword evidence="4" id="KW-1185">Reference proteome</keyword>
<evidence type="ECO:0000256" key="2">
    <source>
        <dbReference type="SAM" id="Phobius"/>
    </source>
</evidence>
<feature type="region of interest" description="Disordered" evidence="1">
    <location>
        <begin position="114"/>
        <end position="134"/>
    </location>
</feature>
<proteinExistence type="predicted"/>
<dbReference type="AlphaFoldDB" id="A0A066ZX45"/>
<keyword evidence="2" id="KW-0812">Transmembrane</keyword>
<dbReference type="STRING" id="28885.EI16_01045"/>
<organism evidence="3 4">
    <name type="scientific">Hydrogenovibrio marinus</name>
    <dbReference type="NCBI Taxonomy" id="28885"/>
    <lineage>
        <taxon>Bacteria</taxon>
        <taxon>Pseudomonadati</taxon>
        <taxon>Pseudomonadota</taxon>
        <taxon>Gammaproteobacteria</taxon>
        <taxon>Thiotrichales</taxon>
        <taxon>Piscirickettsiaceae</taxon>
        <taxon>Hydrogenovibrio</taxon>
    </lineage>
</organism>
<keyword evidence="2" id="KW-0472">Membrane</keyword>
<reference evidence="3 4" key="1">
    <citation type="submission" date="2014-04" db="EMBL/GenBank/DDBJ databases">
        <title>Draft genome sequence of Hydrogenovibrio marinus MH-110, a model organism for aerobic H2 metabolism.</title>
        <authorList>
            <person name="Cha H.J."/>
            <person name="Jo B.H."/>
            <person name="Hwang B.H."/>
        </authorList>
    </citation>
    <scope>NUCLEOTIDE SEQUENCE [LARGE SCALE GENOMIC DNA]</scope>
    <source>
        <strain evidence="3 4">MH-110</strain>
    </source>
</reference>
<accession>A0A066ZX45</accession>
<evidence type="ECO:0000256" key="1">
    <source>
        <dbReference type="SAM" id="MobiDB-lite"/>
    </source>
</evidence>
<gene>
    <name evidence="3" type="ORF">EI16_01045</name>
</gene>
<feature type="transmembrane region" description="Helical" evidence="2">
    <location>
        <begin position="54"/>
        <end position="75"/>
    </location>
</feature>
<dbReference type="RefSeq" id="WP_051622935.1">
    <property type="nucleotide sequence ID" value="NZ_AP020335.1"/>
</dbReference>
<evidence type="ECO:0000313" key="4">
    <source>
        <dbReference type="Proteomes" id="UP000027341"/>
    </source>
</evidence>